<evidence type="ECO:0000259" key="1">
    <source>
        <dbReference type="Pfam" id="PF07992"/>
    </source>
</evidence>
<keyword evidence="3" id="KW-1185">Reference proteome</keyword>
<comment type="caution">
    <text evidence="2">The sequence shown here is derived from an EMBL/GenBank/DDBJ whole genome shotgun (WGS) entry which is preliminary data.</text>
</comment>
<dbReference type="InterPro" id="IPR036188">
    <property type="entry name" value="FAD/NAD-bd_sf"/>
</dbReference>
<accession>A0AAW0LNB1</accession>
<sequence>MAIFSWFCSLFKPKVGLQSGMAKSGEEKKKMRVVVIGGGVGGSIVAYSLQSVADVVLIDQCANDIRKEYYDIPWASLRSMVEPSFAERSVINHIDYLPKVQIIASSATNITDTEVTTEDGQKVAYDYVVIATGHLESAPKTRAERLNEYKADYLHDNILLVHDGRCKFFRESNLPLFSFHGTDFEKIKSGNTVLIVGGGPTGVELAGEISFVFPDKKLILVHRGPRLLEYIGSKASQMAMNWLTAKKVDVILDQSINLNHLSGGVVQTSSGETIKADCHFVCTGKPIGSSWLNESILQNSLNIHGKLVVDQNLRIRGHKNIFAVGDITDIKLLMNGESESKMATYKPGWEMVIVSLGRKDGVAQFPLITIGGYIPGKIKSEDLFVGRTRKQLGLNPYLDEK</sequence>
<dbReference type="Pfam" id="PF07992">
    <property type="entry name" value="Pyr_redox_2"/>
    <property type="match status" value="1"/>
</dbReference>
<dbReference type="GO" id="GO:0005737">
    <property type="term" value="C:cytoplasm"/>
    <property type="evidence" value="ECO:0007669"/>
    <property type="project" value="TreeGrafter"/>
</dbReference>
<gene>
    <name evidence="2" type="primary">aifA_1</name>
    <name evidence="2" type="ORF">CFP56_039097</name>
</gene>
<dbReference type="InterPro" id="IPR023753">
    <property type="entry name" value="FAD/NAD-binding_dom"/>
</dbReference>
<dbReference type="EMBL" id="PKMF04000076">
    <property type="protein sequence ID" value="KAK7852389.1"/>
    <property type="molecule type" value="Genomic_DNA"/>
</dbReference>
<dbReference type="PRINTS" id="PR00411">
    <property type="entry name" value="PNDRDTASEI"/>
</dbReference>
<dbReference type="Gene3D" id="3.50.50.100">
    <property type="match status" value="1"/>
</dbReference>
<protein>
    <submittedName>
        <fullName evidence="2">Apoptosis-inducing factor like protein a</fullName>
    </submittedName>
</protein>
<dbReference type="PANTHER" id="PTHR43735:SF19">
    <property type="entry name" value="FAD_NAD(P)-BINDING DOMAIN-CONTAINING PROTEIN"/>
    <property type="match status" value="1"/>
</dbReference>
<feature type="domain" description="FAD/NAD(P)-binding" evidence="1">
    <location>
        <begin position="31"/>
        <end position="332"/>
    </location>
</feature>
<evidence type="ECO:0000313" key="3">
    <source>
        <dbReference type="Proteomes" id="UP000237347"/>
    </source>
</evidence>
<dbReference type="GO" id="GO:0050660">
    <property type="term" value="F:flavin adenine dinucleotide binding"/>
    <property type="evidence" value="ECO:0007669"/>
    <property type="project" value="TreeGrafter"/>
</dbReference>
<dbReference type="GO" id="GO:0004174">
    <property type="term" value="F:electron-transferring-flavoprotein dehydrogenase activity"/>
    <property type="evidence" value="ECO:0007669"/>
    <property type="project" value="TreeGrafter"/>
</dbReference>
<proteinExistence type="predicted"/>
<organism evidence="2 3">
    <name type="scientific">Quercus suber</name>
    <name type="common">Cork oak</name>
    <dbReference type="NCBI Taxonomy" id="58331"/>
    <lineage>
        <taxon>Eukaryota</taxon>
        <taxon>Viridiplantae</taxon>
        <taxon>Streptophyta</taxon>
        <taxon>Embryophyta</taxon>
        <taxon>Tracheophyta</taxon>
        <taxon>Spermatophyta</taxon>
        <taxon>Magnoliopsida</taxon>
        <taxon>eudicotyledons</taxon>
        <taxon>Gunneridae</taxon>
        <taxon>Pentapetalae</taxon>
        <taxon>rosids</taxon>
        <taxon>fabids</taxon>
        <taxon>Fagales</taxon>
        <taxon>Fagaceae</taxon>
        <taxon>Quercus</taxon>
    </lineage>
</organism>
<dbReference type="PANTHER" id="PTHR43735">
    <property type="entry name" value="APOPTOSIS-INDUCING FACTOR 1"/>
    <property type="match status" value="1"/>
</dbReference>
<dbReference type="AlphaFoldDB" id="A0AAW0LNB1"/>
<reference evidence="2 3" key="1">
    <citation type="journal article" date="2018" name="Sci. Data">
        <title>The draft genome sequence of cork oak.</title>
        <authorList>
            <person name="Ramos A.M."/>
            <person name="Usie A."/>
            <person name="Barbosa P."/>
            <person name="Barros P.M."/>
            <person name="Capote T."/>
            <person name="Chaves I."/>
            <person name="Simoes F."/>
            <person name="Abreu I."/>
            <person name="Carrasquinho I."/>
            <person name="Faro C."/>
            <person name="Guimaraes J.B."/>
            <person name="Mendonca D."/>
            <person name="Nobrega F."/>
            <person name="Rodrigues L."/>
            <person name="Saibo N.J.M."/>
            <person name="Varela M.C."/>
            <person name="Egas C."/>
            <person name="Matos J."/>
            <person name="Miguel C.M."/>
            <person name="Oliveira M.M."/>
            <person name="Ricardo C.P."/>
            <person name="Goncalves S."/>
        </authorList>
    </citation>
    <scope>NUCLEOTIDE SEQUENCE [LARGE SCALE GENOMIC DNA]</scope>
    <source>
        <strain evidence="3">cv. HL8</strain>
    </source>
</reference>
<dbReference type="Proteomes" id="UP000237347">
    <property type="component" value="Unassembled WGS sequence"/>
</dbReference>
<evidence type="ECO:0000313" key="2">
    <source>
        <dbReference type="EMBL" id="KAK7852389.1"/>
    </source>
</evidence>
<dbReference type="SUPFAM" id="SSF51905">
    <property type="entry name" value="FAD/NAD(P)-binding domain"/>
    <property type="match status" value="1"/>
</dbReference>
<dbReference type="PRINTS" id="PR00368">
    <property type="entry name" value="FADPNR"/>
</dbReference>
<name>A0AAW0LNB1_QUESU</name>